<name>C5LSR9_PERM5</name>
<dbReference type="InParanoid" id="C5LSR9"/>
<evidence type="ECO:0000313" key="1">
    <source>
        <dbReference type="EMBL" id="EER00310.1"/>
    </source>
</evidence>
<dbReference type="Proteomes" id="UP000007800">
    <property type="component" value="Unassembled WGS sequence"/>
</dbReference>
<reference evidence="1 2" key="1">
    <citation type="submission" date="2008-07" db="EMBL/GenBank/DDBJ databases">
        <authorList>
            <person name="El-Sayed N."/>
            <person name="Caler E."/>
            <person name="Inman J."/>
            <person name="Amedeo P."/>
            <person name="Hass B."/>
            <person name="Wortman J."/>
        </authorList>
    </citation>
    <scope>NUCLEOTIDE SEQUENCE [LARGE SCALE GENOMIC DNA]</scope>
    <source>
        <strain evidence="2">ATCC 50983 / TXsc</strain>
    </source>
</reference>
<proteinExistence type="predicted"/>
<evidence type="ECO:0000313" key="2">
    <source>
        <dbReference type="Proteomes" id="UP000007800"/>
    </source>
</evidence>
<dbReference type="EMBL" id="GG685191">
    <property type="protein sequence ID" value="EER00310.1"/>
    <property type="molecule type" value="Genomic_DNA"/>
</dbReference>
<sequence length="147" mass="16483">MALSTEASGVSTDPVQDGAEEGLAVMKSHCMIECHVEKEAVEKIINNGEFNDIMSTTGTLMTRQELAAKARDPEIRSLGYIPIMSRLNTIPLGRRRRNFGLLKHPRMAKLVRRLESLSLELTLAFATKYSVQDFPISRWREASSAFE</sequence>
<organism evidence="2">
    <name type="scientific">Perkinsus marinus (strain ATCC 50983 / TXsc)</name>
    <dbReference type="NCBI Taxonomy" id="423536"/>
    <lineage>
        <taxon>Eukaryota</taxon>
        <taxon>Sar</taxon>
        <taxon>Alveolata</taxon>
        <taxon>Perkinsozoa</taxon>
        <taxon>Perkinsea</taxon>
        <taxon>Perkinsida</taxon>
        <taxon>Perkinsidae</taxon>
        <taxon>Perkinsus</taxon>
    </lineage>
</organism>
<accession>C5LSR9</accession>
<protein>
    <submittedName>
        <fullName evidence="1">Uncharacterized protein</fullName>
    </submittedName>
</protein>
<dbReference type="AlphaFoldDB" id="C5LSR9"/>
<keyword evidence="2" id="KW-1185">Reference proteome</keyword>
<gene>
    <name evidence="1" type="ORF">Pmar_PMAR017169</name>
</gene>
<dbReference type="RefSeq" id="XP_002767592.1">
    <property type="nucleotide sequence ID" value="XM_002767546.1"/>
</dbReference>
<dbReference type="GeneID" id="9050052"/>